<dbReference type="InterPro" id="IPR006865">
    <property type="entry name" value="DUF629"/>
</dbReference>
<feature type="compositionally biased region" description="Basic and acidic residues" evidence="3">
    <location>
        <begin position="596"/>
        <end position="612"/>
    </location>
</feature>
<dbReference type="Proteomes" id="UP000694864">
    <property type="component" value="Chromosome 18"/>
</dbReference>
<keyword evidence="1" id="KW-0833">Ubl conjugation pathway</keyword>
<evidence type="ECO:0000313" key="5">
    <source>
        <dbReference type="Proteomes" id="UP000694864"/>
    </source>
</evidence>
<protein>
    <submittedName>
        <fullName evidence="6">Uncharacterized protein LOC104762316</fullName>
    </submittedName>
</protein>
<evidence type="ECO:0000256" key="2">
    <source>
        <dbReference type="ARBA" id="ARBA00022801"/>
    </source>
</evidence>
<sequence length="989" mass="114019">MKERDGKVKEIMTLIDIAECIIAQSKTSSTKKCELITDLESKKSLEPPLKDEYKGLRSYWLRLDVKIKRDFMKVSIANLLRFVEGVEHYKAEGRDALDQVLASAREDGKWTFWMCRTKCLKKFSSAEECKNHFEQQHAADFKISSEKGKVRRIGKDWARKISVGSWEPVDAVAAVETIKNRLADVKAFASKNGWSKEWPKAVDEERSKLLKEIKSLLVSFCDLKILSCSIRDWVMRYPLKHLGKLEVSEQNLVDYHLVETPQSICFLECHELNQILGFLKTIKCERDDGTDLVCRAVDSVLARTQVKEKIDFDPQYSYLLLDRRLLKSNNTPFDDEVAINVFDPNVHYSKAPAHGDDIISWLTDYNSVDKTFPRPIREHNFGIWVAVLKAVQFTCRTLGTKYAKKTQFLIFDAALNVVEKFCTLEDERRRNLPEDQWSLYSSLVCDFCEKEVPEDSLPTKLLFLCAIRDVLEGALHPTFDSPDIEDCLNLIRERKTLSDNKVLKSVGLLKSVVTQKILLMDSKFLLIDNSRIRLLNSLTRLSAFDNRTYILQLLKPFLLNEIVNMEYKAKSDAAEADLLIKEEKKTPQSKKTNNKSKKDEIENMESKAKTDAAEADLLLEEEKKPQSKKKNKKNSTSKSRPRDKTVEHSKPSVNLEPEGTSSSLKTMEEDSQNLGEDSEPAAAEATTRYNSAFDVTLKALLNIKIFKEDLMRNRQPFHDHLEEQVPSALQKFFDAVVSEVIKNDEGIYSSLLSDLLAYLEEVHSMSSKAAEVLVAIFEFWHGWKNQERESLVTRLFTLEENERMSCTRCRRKSNYPEQRSYGIVMAADSIRDLKCSLGNMEFVDIIKVIRMEFKMFCDLKTGGCGKTNFVHHIISKRPPIFIIVLEWEKSETEKEVFETTKALEWEIDISRLYEGVEPNTNYRLVSMVGCGEEEEEHICIVYEKNRWVKLRRTAFEGEVVGNWKNVVRYCGERKVRPEILFYEAVPSMA</sequence>
<feature type="domain" description="C2H2-type" evidence="4">
    <location>
        <begin position="115"/>
        <end position="137"/>
    </location>
</feature>
<evidence type="ECO:0000259" key="4">
    <source>
        <dbReference type="PROSITE" id="PS00028"/>
    </source>
</evidence>
<evidence type="ECO:0000313" key="6">
    <source>
        <dbReference type="RefSeq" id="XP_019095938.1"/>
    </source>
</evidence>
<dbReference type="InterPro" id="IPR001394">
    <property type="entry name" value="Peptidase_C19_UCH"/>
</dbReference>
<feature type="compositionally biased region" description="Basic and acidic residues" evidence="3">
    <location>
        <begin position="640"/>
        <end position="650"/>
    </location>
</feature>
<name>A0ABM1RAA0_CAMSA</name>
<accession>A0ABM1RAA0</accession>
<reference evidence="6" key="2">
    <citation type="submission" date="2025-08" db="UniProtKB">
        <authorList>
            <consortium name="RefSeq"/>
        </authorList>
    </citation>
    <scope>IDENTIFICATION</scope>
    <source>
        <tissue evidence="6">Leaf</tissue>
    </source>
</reference>
<dbReference type="PANTHER" id="PTHR22975:SF23">
    <property type="entry name" value="F6D8.33-RELATED"/>
    <property type="match status" value="1"/>
</dbReference>
<organism evidence="5 6">
    <name type="scientific">Camelina sativa</name>
    <name type="common">False flax</name>
    <name type="synonym">Myagrum sativum</name>
    <dbReference type="NCBI Taxonomy" id="90675"/>
    <lineage>
        <taxon>Eukaryota</taxon>
        <taxon>Viridiplantae</taxon>
        <taxon>Streptophyta</taxon>
        <taxon>Embryophyta</taxon>
        <taxon>Tracheophyta</taxon>
        <taxon>Spermatophyta</taxon>
        <taxon>Magnoliopsida</taxon>
        <taxon>eudicotyledons</taxon>
        <taxon>Gunneridae</taxon>
        <taxon>Pentapetalae</taxon>
        <taxon>rosids</taxon>
        <taxon>malvids</taxon>
        <taxon>Brassicales</taxon>
        <taxon>Brassicaceae</taxon>
        <taxon>Camelineae</taxon>
        <taxon>Camelina</taxon>
    </lineage>
</organism>
<dbReference type="Pfam" id="PF04780">
    <property type="entry name" value="DUF629"/>
    <property type="match status" value="1"/>
</dbReference>
<evidence type="ECO:0000256" key="1">
    <source>
        <dbReference type="ARBA" id="ARBA00022786"/>
    </source>
</evidence>
<evidence type="ECO:0000256" key="3">
    <source>
        <dbReference type="SAM" id="MobiDB-lite"/>
    </source>
</evidence>
<dbReference type="GeneID" id="104762316"/>
<dbReference type="Gene3D" id="3.90.70.10">
    <property type="entry name" value="Cysteine proteinases"/>
    <property type="match status" value="1"/>
</dbReference>
<dbReference type="Pfam" id="PF00443">
    <property type="entry name" value="UCH"/>
    <property type="match status" value="1"/>
</dbReference>
<proteinExistence type="predicted"/>
<gene>
    <name evidence="6" type="primary">LOC104762316</name>
</gene>
<feature type="compositionally biased region" description="Basic residues" evidence="3">
    <location>
        <begin position="626"/>
        <end position="639"/>
    </location>
</feature>
<dbReference type="InterPro" id="IPR013087">
    <property type="entry name" value="Znf_C2H2_type"/>
</dbReference>
<dbReference type="InterPro" id="IPR052398">
    <property type="entry name" value="Ubiquitin_hydrolase_53/54"/>
</dbReference>
<dbReference type="PROSITE" id="PS00028">
    <property type="entry name" value="ZINC_FINGER_C2H2_1"/>
    <property type="match status" value="1"/>
</dbReference>
<feature type="region of interest" description="Disordered" evidence="3">
    <location>
        <begin position="585"/>
        <end position="682"/>
    </location>
</feature>
<keyword evidence="5" id="KW-1185">Reference proteome</keyword>
<dbReference type="RefSeq" id="XP_019095938.1">
    <property type="nucleotide sequence ID" value="XM_019240393.1"/>
</dbReference>
<keyword evidence="2" id="KW-0378">Hydrolase</keyword>
<reference evidence="5" key="1">
    <citation type="journal article" date="2014" name="Nat. Commun.">
        <title>The emerging biofuel crop Camelina sativa retains a highly undifferentiated hexaploid genome structure.</title>
        <authorList>
            <person name="Kagale S."/>
            <person name="Koh C."/>
            <person name="Nixon J."/>
            <person name="Bollina V."/>
            <person name="Clarke W.E."/>
            <person name="Tuteja R."/>
            <person name="Spillane C."/>
            <person name="Robinson S.J."/>
            <person name="Links M.G."/>
            <person name="Clarke C."/>
            <person name="Higgins E.E."/>
            <person name="Huebert T."/>
            <person name="Sharpe A.G."/>
            <person name="Parkin I.A."/>
        </authorList>
    </citation>
    <scope>NUCLEOTIDE SEQUENCE [LARGE SCALE GENOMIC DNA]</scope>
    <source>
        <strain evidence="5">cv. DH55</strain>
    </source>
</reference>
<dbReference type="PANTHER" id="PTHR22975">
    <property type="entry name" value="UBIQUITIN SPECIFIC PROTEINASE"/>
    <property type="match status" value="1"/>
</dbReference>